<feature type="compositionally biased region" description="Low complexity" evidence="1">
    <location>
        <begin position="185"/>
        <end position="200"/>
    </location>
</feature>
<protein>
    <submittedName>
        <fullName evidence="3">Uncharacterized protein</fullName>
    </submittedName>
</protein>
<keyword evidence="2" id="KW-1133">Transmembrane helix</keyword>
<organism evidence="3 4">
    <name type="scientific">Botrytis hyacinthi</name>
    <dbReference type="NCBI Taxonomy" id="278943"/>
    <lineage>
        <taxon>Eukaryota</taxon>
        <taxon>Fungi</taxon>
        <taxon>Dikarya</taxon>
        <taxon>Ascomycota</taxon>
        <taxon>Pezizomycotina</taxon>
        <taxon>Leotiomycetes</taxon>
        <taxon>Helotiales</taxon>
        <taxon>Sclerotiniaceae</taxon>
        <taxon>Botrytis</taxon>
    </lineage>
</organism>
<evidence type="ECO:0000256" key="2">
    <source>
        <dbReference type="SAM" id="Phobius"/>
    </source>
</evidence>
<name>A0A4Z1GIL2_9HELO</name>
<feature type="region of interest" description="Disordered" evidence="1">
    <location>
        <begin position="1"/>
        <end position="31"/>
    </location>
</feature>
<evidence type="ECO:0000256" key="1">
    <source>
        <dbReference type="SAM" id="MobiDB-lite"/>
    </source>
</evidence>
<feature type="compositionally biased region" description="Low complexity" evidence="1">
    <location>
        <begin position="58"/>
        <end position="87"/>
    </location>
</feature>
<dbReference type="AlphaFoldDB" id="A0A4Z1GIL2"/>
<keyword evidence="2" id="KW-0812">Transmembrane</keyword>
<keyword evidence="4" id="KW-1185">Reference proteome</keyword>
<gene>
    <name evidence="3" type="ORF">BHYA_0165g00220</name>
</gene>
<dbReference type="EMBL" id="PQXK01000165">
    <property type="protein sequence ID" value="TGO35250.1"/>
    <property type="molecule type" value="Genomic_DNA"/>
</dbReference>
<accession>A0A4Z1GIL2</accession>
<feature type="region of interest" description="Disordered" evidence="1">
    <location>
        <begin position="176"/>
        <end position="275"/>
    </location>
</feature>
<feature type="region of interest" description="Disordered" evidence="1">
    <location>
        <begin position="58"/>
        <end position="103"/>
    </location>
</feature>
<evidence type="ECO:0000313" key="4">
    <source>
        <dbReference type="Proteomes" id="UP000297814"/>
    </source>
</evidence>
<sequence length="349" mass="36364">MSASTTTTTVSSASVDSSSSVPVVDSSSTSISSVYSAPVISSSTPLVSSPPSSTPIISSSSVSISTPSSSSSPSLSQPSISSSSSIIPTPPSHHTASQTLSPSHISAEPSSLLQIATPIAIPPPTSTSISLLTQLQDALDFTSTLLGLFSVSLLTLLLIYWSTLYILRKTIGINPRDTSPMAQLKNKNNTPNSPTSPKSPISLQTTSFPPQKKEVGFAPHPSDTEFVLAGQKAQETKRRLSSIPQSPTSPTSATPPHSSSSPYTLLPSSQPWPTDGVQLAGLGSVSDSEKDKIEKIAQATDAEELGEASERKKEDVLADADLEFQRGVRDVSGDTDAIERRGGRSYGAL</sequence>
<feature type="compositionally biased region" description="Low complexity" evidence="1">
    <location>
        <begin position="241"/>
        <end position="271"/>
    </location>
</feature>
<comment type="caution">
    <text evidence="3">The sequence shown here is derived from an EMBL/GenBank/DDBJ whole genome shotgun (WGS) entry which is preliminary data.</text>
</comment>
<reference evidence="3 4" key="1">
    <citation type="submission" date="2017-12" db="EMBL/GenBank/DDBJ databases">
        <title>Comparative genomics of Botrytis spp.</title>
        <authorList>
            <person name="Valero-Jimenez C.A."/>
            <person name="Tapia P."/>
            <person name="Veloso J."/>
            <person name="Silva-Moreno E."/>
            <person name="Staats M."/>
            <person name="Valdes J.H."/>
            <person name="Van Kan J.A.L."/>
        </authorList>
    </citation>
    <scope>NUCLEOTIDE SEQUENCE [LARGE SCALE GENOMIC DNA]</scope>
    <source>
        <strain evidence="3 4">Bh0001</strain>
    </source>
</reference>
<proteinExistence type="predicted"/>
<dbReference type="Proteomes" id="UP000297814">
    <property type="component" value="Unassembled WGS sequence"/>
</dbReference>
<evidence type="ECO:0000313" key="3">
    <source>
        <dbReference type="EMBL" id="TGO35250.1"/>
    </source>
</evidence>
<feature type="transmembrane region" description="Helical" evidence="2">
    <location>
        <begin position="145"/>
        <end position="167"/>
    </location>
</feature>
<keyword evidence="2" id="KW-0472">Membrane</keyword>
<feature type="compositionally biased region" description="Polar residues" evidence="1">
    <location>
        <begin position="94"/>
        <end position="103"/>
    </location>
</feature>